<evidence type="ECO:0000256" key="1">
    <source>
        <dbReference type="ARBA" id="ARBA00004141"/>
    </source>
</evidence>
<dbReference type="InterPro" id="IPR005828">
    <property type="entry name" value="MFS_sugar_transport-like"/>
</dbReference>
<dbReference type="CDD" id="cd17356">
    <property type="entry name" value="MFS_HXT"/>
    <property type="match status" value="1"/>
</dbReference>
<feature type="transmembrane region" description="Helical" evidence="9">
    <location>
        <begin position="371"/>
        <end position="394"/>
    </location>
</feature>
<evidence type="ECO:0000256" key="7">
    <source>
        <dbReference type="ARBA" id="ARBA00023180"/>
    </source>
</evidence>
<gene>
    <name evidence="11" type="ORF">NADFUDRAFT_81457</name>
</gene>
<evidence type="ECO:0000256" key="8">
    <source>
        <dbReference type="RuleBase" id="RU003346"/>
    </source>
</evidence>
<evidence type="ECO:0000256" key="3">
    <source>
        <dbReference type="ARBA" id="ARBA00022448"/>
    </source>
</evidence>
<keyword evidence="5 9" id="KW-1133">Transmembrane helix</keyword>
<dbReference type="GO" id="GO:0005351">
    <property type="term" value="F:carbohydrate:proton symporter activity"/>
    <property type="evidence" value="ECO:0007669"/>
    <property type="project" value="TreeGrafter"/>
</dbReference>
<dbReference type="AlphaFoldDB" id="A0A1E3PU86"/>
<proteinExistence type="inferred from homology"/>
<keyword evidence="4 9" id="KW-0812">Transmembrane</keyword>
<feature type="transmembrane region" description="Helical" evidence="9">
    <location>
        <begin position="186"/>
        <end position="207"/>
    </location>
</feature>
<dbReference type="InterPro" id="IPR050360">
    <property type="entry name" value="MFS_Sugar_Transporters"/>
</dbReference>
<dbReference type="GO" id="GO:0010255">
    <property type="term" value="P:glucose mediated signaling pathway"/>
    <property type="evidence" value="ECO:0007669"/>
    <property type="project" value="UniProtKB-ARBA"/>
</dbReference>
<keyword evidence="6 9" id="KW-0472">Membrane</keyword>
<dbReference type="PANTHER" id="PTHR48022:SF17">
    <property type="entry name" value="HEXOSE TRANSPORTER"/>
    <property type="match status" value="1"/>
</dbReference>
<sequence>MTFMDRFKMQTPKQEGSQVMAIFVAAFAAFGGILYGYDTGTISGILTMDYVRETFPDTPGTFTAGESSLITSILSVGTFAGALSAPLASDTLGRRLGLMIACVIFSVGVLLQTITTGKDLLIAGRVIAGFGVGNISSIVPLYQSEAAPKWIRGAIVCGYQWAITIGLLLAAIVNNATQHRNDTGSYRIPIAVQFAWALILFFGMLVLPETPRFWVKSGKIDKATKSLSTLRGLPEDHEIVLEELSEIQASYEMEMSMGSSSVMELFTKENRQLKRMLTGAGVQALQQLTGVNFIFYYGTAFFKSAGIENSFTVNIITNVVNVVCSVPGMVGVELLGRRTLLLAGSVGMSVSQLIVAVVGSTIDSEVSNKCLIAFSCIFIGCFAATWGPVPWVIVGEIFPLRVRGKAVALCAAVNWLFNFAIAYATPFLVDSGPGNANLGSKVFFIWCGCNTLSFFFVFFLVYETKNMSLEEIDAMYDNCSSAIKSIHYVPEHHSFKDTDYESEEKKMGDIEHNEIVV</sequence>
<dbReference type="OrthoDB" id="6612291at2759"/>
<keyword evidence="12" id="KW-1185">Reference proteome</keyword>
<comment type="similarity">
    <text evidence="2 8">Belongs to the major facilitator superfamily. Sugar transporter (TC 2.A.1.1) family.</text>
</comment>
<dbReference type="EMBL" id="KV454406">
    <property type="protein sequence ID" value="ODQ68522.1"/>
    <property type="molecule type" value="Genomic_DNA"/>
</dbReference>
<name>A0A1E3PU86_9ASCO</name>
<dbReference type="PRINTS" id="PR00171">
    <property type="entry name" value="SUGRTRNSPORT"/>
</dbReference>
<dbReference type="SUPFAM" id="SSF103473">
    <property type="entry name" value="MFS general substrate transporter"/>
    <property type="match status" value="1"/>
</dbReference>
<dbReference type="InterPro" id="IPR005829">
    <property type="entry name" value="Sugar_transporter_CS"/>
</dbReference>
<dbReference type="InterPro" id="IPR036259">
    <property type="entry name" value="MFS_trans_sf"/>
</dbReference>
<dbReference type="Pfam" id="PF00083">
    <property type="entry name" value="Sugar_tr"/>
    <property type="match status" value="1"/>
</dbReference>
<feature type="transmembrane region" description="Helical" evidence="9">
    <location>
        <begin position="120"/>
        <end position="142"/>
    </location>
</feature>
<dbReference type="GO" id="GO:0005536">
    <property type="term" value="F:D-glucose binding"/>
    <property type="evidence" value="ECO:0007669"/>
    <property type="project" value="UniProtKB-ARBA"/>
</dbReference>
<evidence type="ECO:0000256" key="6">
    <source>
        <dbReference type="ARBA" id="ARBA00023136"/>
    </source>
</evidence>
<dbReference type="STRING" id="857566.A0A1E3PU86"/>
<keyword evidence="3 8" id="KW-0813">Transport</keyword>
<dbReference type="PANTHER" id="PTHR48022">
    <property type="entry name" value="PLASTIDIC GLUCOSE TRANSPORTER 4"/>
    <property type="match status" value="1"/>
</dbReference>
<comment type="subcellular location">
    <subcellularLocation>
        <location evidence="1">Membrane</location>
        <topology evidence="1">Multi-pass membrane protein</topology>
    </subcellularLocation>
</comment>
<evidence type="ECO:0000256" key="5">
    <source>
        <dbReference type="ARBA" id="ARBA00022989"/>
    </source>
</evidence>
<feature type="transmembrane region" description="Helical" evidence="9">
    <location>
        <begin position="443"/>
        <end position="462"/>
    </location>
</feature>
<organism evidence="11 12">
    <name type="scientific">Nadsonia fulvescens var. elongata DSM 6958</name>
    <dbReference type="NCBI Taxonomy" id="857566"/>
    <lineage>
        <taxon>Eukaryota</taxon>
        <taxon>Fungi</taxon>
        <taxon>Dikarya</taxon>
        <taxon>Ascomycota</taxon>
        <taxon>Saccharomycotina</taxon>
        <taxon>Dipodascomycetes</taxon>
        <taxon>Dipodascales</taxon>
        <taxon>Dipodascales incertae sedis</taxon>
        <taxon>Nadsonia</taxon>
    </lineage>
</organism>
<dbReference type="PROSITE" id="PS00217">
    <property type="entry name" value="SUGAR_TRANSPORT_2"/>
    <property type="match status" value="1"/>
</dbReference>
<evidence type="ECO:0000313" key="11">
    <source>
        <dbReference type="EMBL" id="ODQ68522.1"/>
    </source>
</evidence>
<dbReference type="InterPro" id="IPR003663">
    <property type="entry name" value="Sugar/inositol_transpt"/>
</dbReference>
<accession>A0A1E3PU86</accession>
<reference evidence="11 12" key="1">
    <citation type="journal article" date="2016" name="Proc. Natl. Acad. Sci. U.S.A.">
        <title>Comparative genomics of biotechnologically important yeasts.</title>
        <authorList>
            <person name="Riley R."/>
            <person name="Haridas S."/>
            <person name="Wolfe K.H."/>
            <person name="Lopes M.R."/>
            <person name="Hittinger C.T."/>
            <person name="Goeker M."/>
            <person name="Salamov A.A."/>
            <person name="Wisecaver J.H."/>
            <person name="Long T.M."/>
            <person name="Calvey C.H."/>
            <person name="Aerts A.L."/>
            <person name="Barry K.W."/>
            <person name="Choi C."/>
            <person name="Clum A."/>
            <person name="Coughlan A.Y."/>
            <person name="Deshpande S."/>
            <person name="Douglass A.P."/>
            <person name="Hanson S.J."/>
            <person name="Klenk H.-P."/>
            <person name="LaButti K.M."/>
            <person name="Lapidus A."/>
            <person name="Lindquist E.A."/>
            <person name="Lipzen A.M."/>
            <person name="Meier-Kolthoff J.P."/>
            <person name="Ohm R.A."/>
            <person name="Otillar R.P."/>
            <person name="Pangilinan J.L."/>
            <person name="Peng Y."/>
            <person name="Rokas A."/>
            <person name="Rosa C.A."/>
            <person name="Scheuner C."/>
            <person name="Sibirny A.A."/>
            <person name="Slot J.C."/>
            <person name="Stielow J.B."/>
            <person name="Sun H."/>
            <person name="Kurtzman C.P."/>
            <person name="Blackwell M."/>
            <person name="Grigoriev I.V."/>
            <person name="Jeffries T.W."/>
        </authorList>
    </citation>
    <scope>NUCLEOTIDE SEQUENCE [LARGE SCALE GENOMIC DNA]</scope>
    <source>
        <strain evidence="11 12">DSM 6958</strain>
    </source>
</reference>
<protein>
    <submittedName>
        <fullName evidence="11">General substrate transporter</fullName>
    </submittedName>
</protein>
<dbReference type="PROSITE" id="PS00216">
    <property type="entry name" value="SUGAR_TRANSPORT_1"/>
    <property type="match status" value="1"/>
</dbReference>
<keyword evidence="7" id="KW-0325">Glycoprotein</keyword>
<evidence type="ECO:0000256" key="4">
    <source>
        <dbReference type="ARBA" id="ARBA00022692"/>
    </source>
</evidence>
<evidence type="ECO:0000256" key="2">
    <source>
        <dbReference type="ARBA" id="ARBA00010992"/>
    </source>
</evidence>
<feature type="transmembrane region" description="Helical" evidence="9">
    <location>
        <begin position="69"/>
        <end position="89"/>
    </location>
</feature>
<feature type="transmembrane region" description="Helical" evidence="9">
    <location>
        <begin position="96"/>
        <end position="114"/>
    </location>
</feature>
<dbReference type="GO" id="GO:0005886">
    <property type="term" value="C:plasma membrane"/>
    <property type="evidence" value="ECO:0007669"/>
    <property type="project" value="UniProtKB-ARBA"/>
</dbReference>
<evidence type="ECO:0000313" key="12">
    <source>
        <dbReference type="Proteomes" id="UP000095009"/>
    </source>
</evidence>
<evidence type="ECO:0000259" key="10">
    <source>
        <dbReference type="PROSITE" id="PS50850"/>
    </source>
</evidence>
<feature type="domain" description="Major facilitator superfamily (MFS) profile" evidence="10">
    <location>
        <begin position="24"/>
        <end position="465"/>
    </location>
</feature>
<feature type="transmembrane region" description="Helical" evidence="9">
    <location>
        <begin position="154"/>
        <end position="174"/>
    </location>
</feature>
<feature type="transmembrane region" description="Helical" evidence="9">
    <location>
        <begin position="406"/>
        <end position="423"/>
    </location>
</feature>
<dbReference type="InterPro" id="IPR020846">
    <property type="entry name" value="MFS_dom"/>
</dbReference>
<dbReference type="PROSITE" id="PS50850">
    <property type="entry name" value="MFS"/>
    <property type="match status" value="1"/>
</dbReference>
<feature type="transmembrane region" description="Helical" evidence="9">
    <location>
        <begin position="20"/>
        <end position="37"/>
    </location>
</feature>
<dbReference type="FunFam" id="1.20.1250.20:FF:000115">
    <property type="entry name" value="High-affinity glucose transporter"/>
    <property type="match status" value="1"/>
</dbReference>
<dbReference type="Gene3D" id="1.20.1250.20">
    <property type="entry name" value="MFS general substrate transporter like domains"/>
    <property type="match status" value="1"/>
</dbReference>
<evidence type="ECO:0000256" key="9">
    <source>
        <dbReference type="SAM" id="Phobius"/>
    </source>
</evidence>
<dbReference type="NCBIfam" id="TIGR00879">
    <property type="entry name" value="SP"/>
    <property type="match status" value="1"/>
</dbReference>
<dbReference type="Proteomes" id="UP000095009">
    <property type="component" value="Unassembled WGS sequence"/>
</dbReference>
<feature type="transmembrane region" description="Helical" evidence="9">
    <location>
        <begin position="339"/>
        <end position="359"/>
    </location>
</feature>